<evidence type="ECO:0000313" key="2">
    <source>
        <dbReference type="Proteomes" id="UP000244855"/>
    </source>
</evidence>
<reference evidence="1 2" key="1">
    <citation type="journal article" date="2018" name="Sci. Rep.">
        <title>Comparative genomics provides insights into the lifestyle and reveals functional heterogeneity of dark septate endophytic fungi.</title>
        <authorList>
            <person name="Knapp D.G."/>
            <person name="Nemeth J.B."/>
            <person name="Barry K."/>
            <person name="Hainaut M."/>
            <person name="Henrissat B."/>
            <person name="Johnson J."/>
            <person name="Kuo A."/>
            <person name="Lim J.H.P."/>
            <person name="Lipzen A."/>
            <person name="Nolan M."/>
            <person name="Ohm R.A."/>
            <person name="Tamas L."/>
            <person name="Grigoriev I.V."/>
            <person name="Spatafora J.W."/>
            <person name="Nagy L.G."/>
            <person name="Kovacs G.M."/>
        </authorList>
    </citation>
    <scope>NUCLEOTIDE SEQUENCE [LARGE SCALE GENOMIC DNA]</scope>
    <source>
        <strain evidence="1 2">DSE2036</strain>
    </source>
</reference>
<gene>
    <name evidence="1" type="ORF">DM02DRAFT_518341</name>
</gene>
<dbReference type="AlphaFoldDB" id="A0A2V1E5Z3"/>
<sequence length="182" mass="20129">LTVKKETITLANIEVDKIFEKLKDACHKTGNCETNDIVIKGQLIGRGRGSSVDNVELTLEPHGSYRESHRDNLLSLMEKAVREVMKCEEYTHTTTCANPMGFCPSRTTKQKQCHVPAYWGVNIQKAEDKDEASAPPSLEVELGLQVVGDTICEDTYKDLGKMGKAVHSAAGGIFNLWQFACI</sequence>
<feature type="non-terminal residue" evidence="1">
    <location>
        <position position="1"/>
    </location>
</feature>
<dbReference type="EMBL" id="KZ805319">
    <property type="protein sequence ID" value="PVI04690.1"/>
    <property type="molecule type" value="Genomic_DNA"/>
</dbReference>
<keyword evidence="2" id="KW-1185">Reference proteome</keyword>
<protein>
    <submittedName>
        <fullName evidence="1">Uncharacterized protein</fullName>
    </submittedName>
</protein>
<dbReference type="STRING" id="97972.A0A2V1E5Z3"/>
<dbReference type="Proteomes" id="UP000244855">
    <property type="component" value="Unassembled WGS sequence"/>
</dbReference>
<evidence type="ECO:0000313" key="1">
    <source>
        <dbReference type="EMBL" id="PVI04690.1"/>
    </source>
</evidence>
<accession>A0A2V1E5Z3</accession>
<dbReference type="OrthoDB" id="4704201at2759"/>
<proteinExistence type="predicted"/>
<organism evidence="1 2">
    <name type="scientific">Periconia macrospinosa</name>
    <dbReference type="NCBI Taxonomy" id="97972"/>
    <lineage>
        <taxon>Eukaryota</taxon>
        <taxon>Fungi</taxon>
        <taxon>Dikarya</taxon>
        <taxon>Ascomycota</taxon>
        <taxon>Pezizomycotina</taxon>
        <taxon>Dothideomycetes</taxon>
        <taxon>Pleosporomycetidae</taxon>
        <taxon>Pleosporales</taxon>
        <taxon>Massarineae</taxon>
        <taxon>Periconiaceae</taxon>
        <taxon>Periconia</taxon>
    </lineage>
</organism>
<name>A0A2V1E5Z3_9PLEO</name>